<comment type="similarity">
    <text evidence="2 7">Belongs to the universal ribosomal protein uL10 family.</text>
</comment>
<dbReference type="AlphaFoldDB" id="A0A0R2QH01"/>
<evidence type="ECO:0000256" key="3">
    <source>
        <dbReference type="ARBA" id="ARBA00022980"/>
    </source>
</evidence>
<dbReference type="Proteomes" id="UP000051017">
    <property type="component" value="Unassembled WGS sequence"/>
</dbReference>
<dbReference type="InterPro" id="IPR047865">
    <property type="entry name" value="Ribosomal_uL10_bac_type"/>
</dbReference>
<evidence type="ECO:0000256" key="5">
    <source>
        <dbReference type="ARBA" id="ARBA00026025"/>
    </source>
</evidence>
<gene>
    <name evidence="7" type="primary">rplJ</name>
    <name evidence="8" type="ORF">ABR75_07670</name>
</gene>
<dbReference type="InterPro" id="IPR001790">
    <property type="entry name" value="Ribosomal_uL10"/>
</dbReference>
<comment type="function">
    <text evidence="1 7">Forms part of the ribosomal stalk, playing a central role in the interaction of the ribosome with GTP-bound translation factors.</text>
</comment>
<comment type="caution">
    <text evidence="8">The sequence shown here is derived from an EMBL/GenBank/DDBJ whole genome shotgun (WGS) entry which is preliminary data.</text>
</comment>
<dbReference type="HAMAP" id="MF_00362">
    <property type="entry name" value="Ribosomal_uL10"/>
    <property type="match status" value="1"/>
</dbReference>
<dbReference type="CDD" id="cd05797">
    <property type="entry name" value="Ribosomal_L10"/>
    <property type="match status" value="1"/>
</dbReference>
<keyword evidence="7" id="KW-0694">RNA-binding</keyword>
<organism evidence="8 9">
    <name type="scientific">Acidimicrobiia bacterium BACL6 MAG-120924-bin43</name>
    <dbReference type="NCBI Taxonomy" id="1655583"/>
    <lineage>
        <taxon>Bacteria</taxon>
        <taxon>Bacillati</taxon>
        <taxon>Actinomycetota</taxon>
        <taxon>Acidimicrobiia</taxon>
        <taxon>acIV cluster</taxon>
    </lineage>
</organism>
<dbReference type="InterPro" id="IPR002363">
    <property type="entry name" value="Ribosomal_uL10_CS_bac"/>
</dbReference>
<keyword evidence="7" id="KW-0699">rRNA-binding</keyword>
<accession>A0A0R2QH01</accession>
<sequence length="176" mass="18396">MTTTPNAAKAAVVSEVAAKFAAADAALVTEYRGMSVGSLAKLRRSLSVHGAEYKVYKNTLARFGATEAGFEGLNDLLIGPTAITFVKGDASAVAKALRDHAIENPLLLLKGGVIGGKTVDARELKVLADLPPREVLLAQLAGMLQAPLNKTANLLQAPMRKVAYGLKSLIESKEAA</sequence>
<evidence type="ECO:0000256" key="4">
    <source>
        <dbReference type="ARBA" id="ARBA00023274"/>
    </source>
</evidence>
<evidence type="ECO:0000256" key="6">
    <source>
        <dbReference type="ARBA" id="ARBA00035202"/>
    </source>
</evidence>
<dbReference type="SUPFAM" id="SSF160369">
    <property type="entry name" value="Ribosomal protein L10-like"/>
    <property type="match status" value="1"/>
</dbReference>
<dbReference type="GO" id="GO:0003735">
    <property type="term" value="F:structural constituent of ribosome"/>
    <property type="evidence" value="ECO:0007669"/>
    <property type="project" value="InterPro"/>
</dbReference>
<evidence type="ECO:0000313" key="9">
    <source>
        <dbReference type="Proteomes" id="UP000051017"/>
    </source>
</evidence>
<dbReference type="PANTHER" id="PTHR11560">
    <property type="entry name" value="39S RIBOSOMAL PROTEIN L10, MITOCHONDRIAL"/>
    <property type="match status" value="1"/>
</dbReference>
<keyword evidence="3 7" id="KW-0689">Ribosomal protein</keyword>
<dbReference type="EMBL" id="LIBJ01000212">
    <property type="protein sequence ID" value="KRO46938.1"/>
    <property type="molecule type" value="Genomic_DNA"/>
</dbReference>
<name>A0A0R2QH01_9ACTN</name>
<evidence type="ECO:0000256" key="1">
    <source>
        <dbReference type="ARBA" id="ARBA00002633"/>
    </source>
</evidence>
<dbReference type="Pfam" id="PF00466">
    <property type="entry name" value="Ribosomal_L10"/>
    <property type="match status" value="1"/>
</dbReference>
<protein>
    <recommendedName>
        <fullName evidence="6 7">Large ribosomal subunit protein uL10</fullName>
    </recommendedName>
</protein>
<dbReference type="GO" id="GO:0015934">
    <property type="term" value="C:large ribosomal subunit"/>
    <property type="evidence" value="ECO:0007669"/>
    <property type="project" value="InterPro"/>
</dbReference>
<dbReference type="InterPro" id="IPR043141">
    <property type="entry name" value="Ribosomal_uL10-like_sf"/>
</dbReference>
<evidence type="ECO:0000256" key="2">
    <source>
        <dbReference type="ARBA" id="ARBA00008889"/>
    </source>
</evidence>
<dbReference type="PROSITE" id="PS01109">
    <property type="entry name" value="RIBOSOMAL_L10"/>
    <property type="match status" value="1"/>
</dbReference>
<evidence type="ECO:0000256" key="7">
    <source>
        <dbReference type="HAMAP-Rule" id="MF_00362"/>
    </source>
</evidence>
<dbReference type="InterPro" id="IPR022973">
    <property type="entry name" value="Ribosomal_uL10_bac"/>
</dbReference>
<dbReference type="Gene3D" id="3.30.70.1730">
    <property type="match status" value="1"/>
</dbReference>
<proteinExistence type="inferred from homology"/>
<dbReference type="GO" id="GO:0006412">
    <property type="term" value="P:translation"/>
    <property type="evidence" value="ECO:0007669"/>
    <property type="project" value="UniProtKB-UniRule"/>
</dbReference>
<comment type="subunit">
    <text evidence="5 7">Part of the ribosomal stalk of the 50S ribosomal subunit. The N-terminus interacts with L11 and the large rRNA to form the base of the stalk. The C-terminus forms an elongated spine to which L12 dimers bind in a sequential fashion forming a multimeric L10(L12)X complex.</text>
</comment>
<dbReference type="NCBIfam" id="NF000955">
    <property type="entry name" value="PRK00099.1-1"/>
    <property type="match status" value="1"/>
</dbReference>
<evidence type="ECO:0000313" key="8">
    <source>
        <dbReference type="EMBL" id="KRO46938.1"/>
    </source>
</evidence>
<dbReference type="GO" id="GO:0070180">
    <property type="term" value="F:large ribosomal subunit rRNA binding"/>
    <property type="evidence" value="ECO:0007669"/>
    <property type="project" value="UniProtKB-UniRule"/>
</dbReference>
<keyword evidence="4 7" id="KW-0687">Ribonucleoprotein</keyword>
<reference evidence="8 9" key="1">
    <citation type="submission" date="2015-10" db="EMBL/GenBank/DDBJ databases">
        <title>Metagenome-Assembled Genomes uncover a global brackish microbiome.</title>
        <authorList>
            <person name="Hugerth L.W."/>
            <person name="Larsson J."/>
            <person name="Alneberg J."/>
            <person name="Lindh M.V."/>
            <person name="Legrand C."/>
            <person name="Pinhassi J."/>
            <person name="Andersson A.F."/>
        </authorList>
    </citation>
    <scope>NUCLEOTIDE SEQUENCE [LARGE SCALE GENOMIC DNA]</scope>
    <source>
        <strain evidence="8">BACL6 MAG-120924-bin43</strain>
    </source>
</reference>
<dbReference type="Gene3D" id="6.10.250.290">
    <property type="match status" value="1"/>
</dbReference>